<evidence type="ECO:0000256" key="1">
    <source>
        <dbReference type="SAM" id="MobiDB-lite"/>
    </source>
</evidence>
<gene>
    <name evidence="2" type="ORF">K239x_02860</name>
</gene>
<feature type="compositionally biased region" description="Basic and acidic residues" evidence="1">
    <location>
        <begin position="1"/>
        <end position="12"/>
    </location>
</feature>
<dbReference type="EMBL" id="CP036526">
    <property type="protein sequence ID" value="QDT08348.1"/>
    <property type="molecule type" value="Genomic_DNA"/>
</dbReference>
<evidence type="ECO:0000313" key="3">
    <source>
        <dbReference type="Proteomes" id="UP000319817"/>
    </source>
</evidence>
<proteinExistence type="predicted"/>
<organism evidence="2 3">
    <name type="scientific">Stieleria marina</name>
    <dbReference type="NCBI Taxonomy" id="1930275"/>
    <lineage>
        <taxon>Bacteria</taxon>
        <taxon>Pseudomonadati</taxon>
        <taxon>Planctomycetota</taxon>
        <taxon>Planctomycetia</taxon>
        <taxon>Pirellulales</taxon>
        <taxon>Pirellulaceae</taxon>
        <taxon>Stieleria</taxon>
    </lineage>
</organism>
<evidence type="ECO:0000313" key="2">
    <source>
        <dbReference type="EMBL" id="QDT08348.1"/>
    </source>
</evidence>
<dbReference type="InterPro" id="IPR021857">
    <property type="entry name" value="DUF3467"/>
</dbReference>
<evidence type="ECO:0008006" key="4">
    <source>
        <dbReference type="Google" id="ProtNLM"/>
    </source>
</evidence>
<name>A0A517NMJ4_9BACT</name>
<feature type="compositionally biased region" description="Low complexity" evidence="1">
    <location>
        <begin position="121"/>
        <end position="141"/>
    </location>
</feature>
<dbReference type="Proteomes" id="UP000319817">
    <property type="component" value="Chromosome"/>
</dbReference>
<dbReference type="AlphaFoldDB" id="A0A517NMJ4"/>
<protein>
    <recommendedName>
        <fullName evidence="4">DUF3467 domain-containing protein</fullName>
    </recommendedName>
</protein>
<feature type="compositionally biased region" description="Low complexity" evidence="1">
    <location>
        <begin position="13"/>
        <end position="27"/>
    </location>
</feature>
<dbReference type="RefSeq" id="WP_145415903.1">
    <property type="nucleotide sequence ID" value="NZ_CP036526.1"/>
</dbReference>
<accession>A0A517NMJ4</accession>
<feature type="region of interest" description="Disordered" evidence="1">
    <location>
        <begin position="119"/>
        <end position="141"/>
    </location>
</feature>
<reference evidence="2 3" key="1">
    <citation type="submission" date="2019-02" db="EMBL/GenBank/DDBJ databases">
        <title>Deep-cultivation of Planctomycetes and their phenomic and genomic characterization uncovers novel biology.</title>
        <authorList>
            <person name="Wiegand S."/>
            <person name="Jogler M."/>
            <person name="Boedeker C."/>
            <person name="Pinto D."/>
            <person name="Vollmers J."/>
            <person name="Rivas-Marin E."/>
            <person name="Kohn T."/>
            <person name="Peeters S.H."/>
            <person name="Heuer A."/>
            <person name="Rast P."/>
            <person name="Oberbeckmann S."/>
            <person name="Bunk B."/>
            <person name="Jeske O."/>
            <person name="Meyerdierks A."/>
            <person name="Storesund J.E."/>
            <person name="Kallscheuer N."/>
            <person name="Luecker S."/>
            <person name="Lage O.M."/>
            <person name="Pohl T."/>
            <person name="Merkel B.J."/>
            <person name="Hornburger P."/>
            <person name="Mueller R.-W."/>
            <person name="Bruemmer F."/>
            <person name="Labrenz M."/>
            <person name="Spormann A.M."/>
            <person name="Op den Camp H."/>
            <person name="Overmann J."/>
            <person name="Amann R."/>
            <person name="Jetten M.S.M."/>
            <person name="Mascher T."/>
            <person name="Medema M.H."/>
            <person name="Devos D.P."/>
            <person name="Kaster A.-K."/>
            <person name="Ovreas L."/>
            <person name="Rohde M."/>
            <person name="Galperin M.Y."/>
            <person name="Jogler C."/>
        </authorList>
    </citation>
    <scope>NUCLEOTIDE SEQUENCE [LARGE SCALE GENOMIC DNA]</scope>
    <source>
        <strain evidence="2 3">K23_9</strain>
    </source>
</reference>
<sequence>MADTTKSTDAKKPAAAAEPAAAAQTQAQPVQVQVEDANAMATYANFCRVTGSPEELIVDFGLNPQPIGVPKDPIQVKQRIIVNFYTAKRLLAALQMSVARHESVFGVLETDINKRVRPGLAQQQQAAAGQAAPAAAPAKKS</sequence>
<keyword evidence="3" id="KW-1185">Reference proteome</keyword>
<dbReference type="Pfam" id="PF11950">
    <property type="entry name" value="DUF3467"/>
    <property type="match status" value="1"/>
</dbReference>
<dbReference type="OrthoDB" id="277953at2"/>
<feature type="region of interest" description="Disordered" evidence="1">
    <location>
        <begin position="1"/>
        <end position="27"/>
    </location>
</feature>